<dbReference type="EMBL" id="JAMXWF010000030">
    <property type="protein sequence ID" value="MDQ6411332.1"/>
    <property type="molecule type" value="Genomic_DNA"/>
</dbReference>
<reference evidence="11" key="1">
    <citation type="submission" date="2022-06" db="EMBL/GenBank/DDBJ databases">
        <title>PHB producers.</title>
        <authorList>
            <person name="Besaury L."/>
        </authorList>
    </citation>
    <scope>NUCLEOTIDE SEQUENCE</scope>
    <source>
        <strain evidence="11 12">SEWS6</strain>
    </source>
</reference>
<feature type="transmembrane region" description="Helical" evidence="8">
    <location>
        <begin position="33"/>
        <end position="57"/>
    </location>
</feature>
<feature type="transmembrane region" description="Helical" evidence="8">
    <location>
        <begin position="419"/>
        <end position="440"/>
    </location>
</feature>
<feature type="transmembrane region" description="Helical" evidence="8">
    <location>
        <begin position="328"/>
        <end position="345"/>
    </location>
</feature>
<dbReference type="PANTHER" id="PTHR43045:SF1">
    <property type="entry name" value="SHIKIMATE TRANSPORTER"/>
    <property type="match status" value="1"/>
</dbReference>
<feature type="transmembrane region" description="Helical" evidence="8">
    <location>
        <begin position="210"/>
        <end position="227"/>
    </location>
</feature>
<feature type="transmembrane region" description="Helical" evidence="8">
    <location>
        <begin position="351"/>
        <end position="371"/>
    </location>
</feature>
<evidence type="ECO:0000256" key="6">
    <source>
        <dbReference type="ARBA" id="ARBA00023136"/>
    </source>
</evidence>
<gene>
    <name evidence="11" type="ORF">NIE36_29650</name>
    <name evidence="10" type="ORF">OSB80_29715</name>
</gene>
<dbReference type="RefSeq" id="WP_266260404.1">
    <property type="nucleotide sequence ID" value="NZ_JAMXWF010000030.1"/>
</dbReference>
<dbReference type="PANTHER" id="PTHR43045">
    <property type="entry name" value="SHIKIMATE TRANSPORTER"/>
    <property type="match status" value="1"/>
</dbReference>
<feature type="region of interest" description="Disordered" evidence="7">
    <location>
        <begin position="1"/>
        <end position="22"/>
    </location>
</feature>
<evidence type="ECO:0000256" key="5">
    <source>
        <dbReference type="ARBA" id="ARBA00022989"/>
    </source>
</evidence>
<evidence type="ECO:0000256" key="3">
    <source>
        <dbReference type="ARBA" id="ARBA00022475"/>
    </source>
</evidence>
<keyword evidence="6 8" id="KW-0472">Membrane</keyword>
<organism evidence="11 13">
    <name type="scientific">Paraburkholderia madseniana</name>
    <dbReference type="NCBI Taxonomy" id="2599607"/>
    <lineage>
        <taxon>Bacteria</taxon>
        <taxon>Pseudomonadati</taxon>
        <taxon>Pseudomonadota</taxon>
        <taxon>Betaproteobacteria</taxon>
        <taxon>Burkholderiales</taxon>
        <taxon>Burkholderiaceae</taxon>
        <taxon>Paraburkholderia</taxon>
    </lineage>
</organism>
<feature type="domain" description="Major facilitator superfamily (MFS) profile" evidence="9">
    <location>
        <begin position="33"/>
        <end position="445"/>
    </location>
</feature>
<dbReference type="GO" id="GO:0022857">
    <property type="term" value="F:transmembrane transporter activity"/>
    <property type="evidence" value="ECO:0007669"/>
    <property type="project" value="InterPro"/>
</dbReference>
<dbReference type="Proteomes" id="UP001242288">
    <property type="component" value="Unassembled WGS sequence"/>
</dbReference>
<keyword evidence="12" id="KW-1185">Reference proteome</keyword>
<evidence type="ECO:0000259" key="9">
    <source>
        <dbReference type="PROSITE" id="PS50850"/>
    </source>
</evidence>
<dbReference type="InterPro" id="IPR020846">
    <property type="entry name" value="MFS_dom"/>
</dbReference>
<keyword evidence="5 8" id="KW-1133">Transmembrane helix</keyword>
<dbReference type="PROSITE" id="PS00217">
    <property type="entry name" value="SUGAR_TRANSPORT_2"/>
    <property type="match status" value="1"/>
</dbReference>
<name>A0AAP5BJX4_9BURK</name>
<evidence type="ECO:0000256" key="8">
    <source>
        <dbReference type="SAM" id="Phobius"/>
    </source>
</evidence>
<evidence type="ECO:0000256" key="7">
    <source>
        <dbReference type="SAM" id="MobiDB-lite"/>
    </source>
</evidence>
<dbReference type="CDD" id="cd17369">
    <property type="entry name" value="MFS_ShiA_like"/>
    <property type="match status" value="1"/>
</dbReference>
<dbReference type="PROSITE" id="PS50850">
    <property type="entry name" value="MFS"/>
    <property type="match status" value="1"/>
</dbReference>
<comment type="subcellular location">
    <subcellularLocation>
        <location evidence="1">Cell membrane</location>
        <topology evidence="1">Multi-pass membrane protein</topology>
    </subcellularLocation>
</comment>
<evidence type="ECO:0000313" key="12">
    <source>
        <dbReference type="Proteomes" id="UP001209412"/>
    </source>
</evidence>
<dbReference type="EMBL" id="JAPKHW010000030">
    <property type="protein sequence ID" value="MCX4149514.1"/>
    <property type="molecule type" value="Genomic_DNA"/>
</dbReference>
<evidence type="ECO:0000256" key="1">
    <source>
        <dbReference type="ARBA" id="ARBA00004651"/>
    </source>
</evidence>
<dbReference type="InterPro" id="IPR005829">
    <property type="entry name" value="Sugar_transporter_CS"/>
</dbReference>
<keyword evidence="3" id="KW-1003">Cell membrane</keyword>
<evidence type="ECO:0000313" key="13">
    <source>
        <dbReference type="Proteomes" id="UP001242288"/>
    </source>
</evidence>
<feature type="transmembrane region" description="Helical" evidence="8">
    <location>
        <begin position="63"/>
        <end position="84"/>
    </location>
</feature>
<evidence type="ECO:0000256" key="2">
    <source>
        <dbReference type="ARBA" id="ARBA00022448"/>
    </source>
</evidence>
<evidence type="ECO:0000313" key="11">
    <source>
        <dbReference type="EMBL" id="MDQ6411332.1"/>
    </source>
</evidence>
<dbReference type="InterPro" id="IPR036259">
    <property type="entry name" value="MFS_trans_sf"/>
</dbReference>
<dbReference type="Pfam" id="PF07690">
    <property type="entry name" value="MFS_1"/>
    <property type="match status" value="1"/>
</dbReference>
<dbReference type="GO" id="GO:0005886">
    <property type="term" value="C:plasma membrane"/>
    <property type="evidence" value="ECO:0007669"/>
    <property type="project" value="UniProtKB-SubCell"/>
</dbReference>
<feature type="transmembrane region" description="Helical" evidence="8">
    <location>
        <begin position="135"/>
        <end position="158"/>
    </location>
</feature>
<feature type="transmembrane region" description="Helical" evidence="8">
    <location>
        <begin position="261"/>
        <end position="285"/>
    </location>
</feature>
<keyword evidence="4 8" id="KW-0812">Transmembrane</keyword>
<dbReference type="InterPro" id="IPR011701">
    <property type="entry name" value="MFS"/>
</dbReference>
<feature type="transmembrane region" description="Helical" evidence="8">
    <location>
        <begin position="170"/>
        <end position="190"/>
    </location>
</feature>
<evidence type="ECO:0000313" key="10">
    <source>
        <dbReference type="EMBL" id="MCX4149514.1"/>
    </source>
</evidence>
<proteinExistence type="predicted"/>
<feature type="transmembrane region" description="Helical" evidence="8">
    <location>
        <begin position="105"/>
        <end position="129"/>
    </location>
</feature>
<dbReference type="AlphaFoldDB" id="A0AAP5BJX4"/>
<accession>A0AAP5BJX4</accession>
<comment type="caution">
    <text evidence="11">The sequence shown here is derived from an EMBL/GenBank/DDBJ whole genome shotgun (WGS) entry which is preliminary data.</text>
</comment>
<feature type="transmembrane region" description="Helical" evidence="8">
    <location>
        <begin position="392"/>
        <end position="413"/>
    </location>
</feature>
<dbReference type="SUPFAM" id="SSF103473">
    <property type="entry name" value="MFS general substrate transporter"/>
    <property type="match status" value="1"/>
</dbReference>
<dbReference type="Gene3D" id="1.20.1250.20">
    <property type="entry name" value="MFS general substrate transporter like domains"/>
    <property type="match status" value="2"/>
</dbReference>
<protein>
    <submittedName>
        <fullName evidence="10 11">MFS transporter</fullName>
    </submittedName>
</protein>
<evidence type="ECO:0000256" key="4">
    <source>
        <dbReference type="ARBA" id="ARBA00022692"/>
    </source>
</evidence>
<sequence>MTGRATMRAAVPGAVSGEEAETRTSARRIERRAALAGVIGTTIEWYDFFIYGTAAALVFPKLFFAHGSSAGLLASFATIFVGFLSRPLGAALFGHMGDRVGRKSTLIATLLVMGLATFLVGCLPADGAIGALAPWLLVALRFLQGIGVGGEWGGAVLLTMESHHGERRGFMASLPHIGVPLGLVVSVLVWSGCARATGDHLLDFGWRIPFWISGVLLVIGLVIRFGVPETREFLEANRAVASRVGRSETPIAEAFRTQWRAILLCALIRPGEQAAFYMLTTFVVLYGSRELGLGREFVLNAVLIAAIVACFALPFFGYVSDRIGRRRTFLSACVCMTLFAFPYFAMLDTRAHAVVVIAMVVLMIIHAAIYGSEAAYIAECFPAHIRYTGASLGYQGASIIAGGPAPLISLWLYQTFHSGYAVAAFLAAMSFVSACASFFLGRPNRPPSSTDFRLSDRLC</sequence>
<keyword evidence="2" id="KW-0813">Transport</keyword>
<feature type="transmembrane region" description="Helical" evidence="8">
    <location>
        <begin position="297"/>
        <end position="316"/>
    </location>
</feature>
<dbReference type="Proteomes" id="UP001209412">
    <property type="component" value="Unassembled WGS sequence"/>
</dbReference>